<dbReference type="Proteomes" id="UP000735302">
    <property type="component" value="Unassembled WGS sequence"/>
</dbReference>
<sequence length="241" mass="25423">MFFQEYLILSSNILQQCPILSSKVLQEYLTLSSKILQEYTILSSNVLQEYPILPSNVLSRRSSGGVWNDSSSRVSGGGDDGDGGGDANGCGDGSGDNGGDVNGSIDGDGDGSGDSGSKGGCNNGNCNAITPQDADRFQQVFFAATGGVDGTVASESVMRFAGTILSRVRARPPVPGLTESLKAWGHLVVDWLYTKTQILRSRHGRWWYSGPRVLPERSAGTLLSRVRAPPPAPGLTQGLKA</sequence>
<dbReference type="EMBL" id="BLXT01004926">
    <property type="protein sequence ID" value="GFO17995.1"/>
    <property type="molecule type" value="Genomic_DNA"/>
</dbReference>
<reference evidence="2 3" key="1">
    <citation type="journal article" date="2021" name="Elife">
        <title>Chloroplast acquisition without the gene transfer in kleptoplastic sea slugs, Plakobranchus ocellatus.</title>
        <authorList>
            <person name="Maeda T."/>
            <person name="Takahashi S."/>
            <person name="Yoshida T."/>
            <person name="Shimamura S."/>
            <person name="Takaki Y."/>
            <person name="Nagai Y."/>
            <person name="Toyoda A."/>
            <person name="Suzuki Y."/>
            <person name="Arimoto A."/>
            <person name="Ishii H."/>
            <person name="Satoh N."/>
            <person name="Nishiyama T."/>
            <person name="Hasebe M."/>
            <person name="Maruyama T."/>
            <person name="Minagawa J."/>
            <person name="Obokata J."/>
            <person name="Shigenobu S."/>
        </authorList>
    </citation>
    <scope>NUCLEOTIDE SEQUENCE [LARGE SCALE GENOMIC DNA]</scope>
</reference>
<evidence type="ECO:0000256" key="1">
    <source>
        <dbReference type="SAM" id="MobiDB-lite"/>
    </source>
</evidence>
<accession>A0AAV4BBJ3</accession>
<proteinExistence type="predicted"/>
<evidence type="ECO:0000313" key="2">
    <source>
        <dbReference type="EMBL" id="GFO17995.1"/>
    </source>
</evidence>
<comment type="caution">
    <text evidence="2">The sequence shown here is derived from an EMBL/GenBank/DDBJ whole genome shotgun (WGS) entry which is preliminary data.</text>
</comment>
<organism evidence="2 3">
    <name type="scientific">Plakobranchus ocellatus</name>
    <dbReference type="NCBI Taxonomy" id="259542"/>
    <lineage>
        <taxon>Eukaryota</taxon>
        <taxon>Metazoa</taxon>
        <taxon>Spiralia</taxon>
        <taxon>Lophotrochozoa</taxon>
        <taxon>Mollusca</taxon>
        <taxon>Gastropoda</taxon>
        <taxon>Heterobranchia</taxon>
        <taxon>Euthyneura</taxon>
        <taxon>Panpulmonata</taxon>
        <taxon>Sacoglossa</taxon>
        <taxon>Placobranchoidea</taxon>
        <taxon>Plakobranchidae</taxon>
        <taxon>Plakobranchus</taxon>
    </lineage>
</organism>
<evidence type="ECO:0000313" key="3">
    <source>
        <dbReference type="Proteomes" id="UP000735302"/>
    </source>
</evidence>
<gene>
    <name evidence="2" type="ORF">PoB_004450000</name>
</gene>
<name>A0AAV4BBJ3_9GAST</name>
<feature type="compositionally biased region" description="Gly residues" evidence="1">
    <location>
        <begin position="84"/>
        <end position="101"/>
    </location>
</feature>
<feature type="region of interest" description="Disordered" evidence="1">
    <location>
        <begin position="60"/>
        <end position="117"/>
    </location>
</feature>
<protein>
    <submittedName>
        <fullName evidence="2">Uncharacterized protein</fullName>
    </submittedName>
</protein>
<dbReference type="AlphaFoldDB" id="A0AAV4BBJ3"/>
<keyword evidence="3" id="KW-1185">Reference proteome</keyword>